<keyword evidence="2" id="KW-0238">DNA-binding</keyword>
<gene>
    <name evidence="5" type="ORF">Sant_2523</name>
</gene>
<dbReference type="HOGENOM" id="CLU_144725_3_2_6"/>
<evidence type="ECO:0000256" key="2">
    <source>
        <dbReference type="ARBA" id="ARBA00023125"/>
    </source>
</evidence>
<dbReference type="Pfam" id="PF01381">
    <property type="entry name" value="HTH_3"/>
    <property type="match status" value="1"/>
</dbReference>
<evidence type="ECO:0000259" key="4">
    <source>
        <dbReference type="PROSITE" id="PS50943"/>
    </source>
</evidence>
<organism evidence="5 6">
    <name type="scientific">Sodalis praecaptivus</name>
    <dbReference type="NCBI Taxonomy" id="1239307"/>
    <lineage>
        <taxon>Bacteria</taxon>
        <taxon>Pseudomonadati</taxon>
        <taxon>Pseudomonadota</taxon>
        <taxon>Gammaproteobacteria</taxon>
        <taxon>Enterobacterales</taxon>
        <taxon>Bruguierivoracaceae</taxon>
        <taxon>Sodalis</taxon>
    </lineage>
</organism>
<name>W0HZH4_9GAMM</name>
<evidence type="ECO:0000256" key="1">
    <source>
        <dbReference type="ARBA" id="ARBA00023015"/>
    </source>
</evidence>
<proteinExistence type="predicted"/>
<dbReference type="PATRIC" id="fig|1239307.3.peg.2816"/>
<dbReference type="KEGG" id="sod:Sant_2523"/>
<dbReference type="InterPro" id="IPR001387">
    <property type="entry name" value="Cro/C1-type_HTH"/>
</dbReference>
<protein>
    <submittedName>
        <fullName evidence="5">Putative transcriptional regulator XRE family</fullName>
    </submittedName>
</protein>
<feature type="domain" description="HTH cro/C1-type" evidence="4">
    <location>
        <begin position="37"/>
        <end position="80"/>
    </location>
</feature>
<keyword evidence="3" id="KW-0804">Transcription</keyword>
<sequence length="96" mass="10742">MEKELFDQLTKSMEQMVAIEKGELAPAAVHRHHLPDVKSMRASSELTQGEFAEAVGVSPSLVQSWEQNRRVPSGSSLKLLLMIERDPSLLTELRTI</sequence>
<dbReference type="NCBIfam" id="NF041265">
    <property type="entry name" value="NadS"/>
    <property type="match status" value="1"/>
</dbReference>
<dbReference type="EMBL" id="CP006569">
    <property type="protein sequence ID" value="AHF77558.1"/>
    <property type="molecule type" value="Genomic_DNA"/>
</dbReference>
<dbReference type="OrthoDB" id="9799384at2"/>
<dbReference type="CDD" id="cd00093">
    <property type="entry name" value="HTH_XRE"/>
    <property type="match status" value="1"/>
</dbReference>
<dbReference type="SMART" id="SM00530">
    <property type="entry name" value="HTH_XRE"/>
    <property type="match status" value="1"/>
</dbReference>
<dbReference type="Gene3D" id="1.10.260.40">
    <property type="entry name" value="lambda repressor-like DNA-binding domains"/>
    <property type="match status" value="1"/>
</dbReference>
<dbReference type="PANTHER" id="PTHR36511">
    <property type="entry name" value="MERR FAMILY BACTERIAL REGULATORY PROTEIN"/>
    <property type="match status" value="1"/>
</dbReference>
<dbReference type="PANTHER" id="PTHR36511:SF3">
    <property type="entry name" value="ANTITOXIN HIGA-2"/>
    <property type="match status" value="1"/>
</dbReference>
<dbReference type="InterPro" id="IPR052359">
    <property type="entry name" value="HTH-type_reg/antitoxin"/>
</dbReference>
<dbReference type="PROSITE" id="PS50943">
    <property type="entry name" value="HTH_CROC1"/>
    <property type="match status" value="1"/>
</dbReference>
<evidence type="ECO:0000313" key="5">
    <source>
        <dbReference type="EMBL" id="AHF77558.1"/>
    </source>
</evidence>
<dbReference type="InterPro" id="IPR047761">
    <property type="entry name" value="NadS-like"/>
</dbReference>
<dbReference type="RefSeq" id="WP_025422711.1">
    <property type="nucleotide sequence ID" value="NZ_CP006569.1"/>
</dbReference>
<reference evidence="5 6" key="1">
    <citation type="journal article" date="2014" name="Genome Biol. Evol.">
        <title>Genome degeneration and adaptation in a nascent stage of symbiosis.</title>
        <authorList>
            <person name="Oakeson K.F."/>
            <person name="Gil R."/>
            <person name="Clayton A.L."/>
            <person name="Dunn D.M."/>
            <person name="von Niederhausern A.C."/>
            <person name="Hamil C."/>
            <person name="Aoyagi A."/>
            <person name="Duval B."/>
            <person name="Baca A."/>
            <person name="Silva F.J."/>
            <person name="Vallier A."/>
            <person name="Jackson D.G."/>
            <person name="Latorre A."/>
            <person name="Weiss R.B."/>
            <person name="Heddi A."/>
            <person name="Moya A."/>
            <person name="Dale C."/>
        </authorList>
    </citation>
    <scope>NUCLEOTIDE SEQUENCE [LARGE SCALE GENOMIC DNA]</scope>
    <source>
        <strain evidence="5 6">HS1</strain>
    </source>
</reference>
<dbReference type="AlphaFoldDB" id="W0HZH4"/>
<keyword evidence="6" id="KW-1185">Reference proteome</keyword>
<dbReference type="GO" id="GO:0003677">
    <property type="term" value="F:DNA binding"/>
    <property type="evidence" value="ECO:0007669"/>
    <property type="project" value="UniProtKB-KW"/>
</dbReference>
<accession>W0HZH4</accession>
<dbReference type="Proteomes" id="UP000019028">
    <property type="component" value="Chromosome"/>
</dbReference>
<evidence type="ECO:0000256" key="3">
    <source>
        <dbReference type="ARBA" id="ARBA00023163"/>
    </source>
</evidence>
<keyword evidence="1" id="KW-0805">Transcription regulation</keyword>
<dbReference type="SUPFAM" id="SSF47413">
    <property type="entry name" value="lambda repressor-like DNA-binding domains"/>
    <property type="match status" value="1"/>
</dbReference>
<dbReference type="InterPro" id="IPR010982">
    <property type="entry name" value="Lambda_DNA-bd_dom_sf"/>
</dbReference>
<evidence type="ECO:0000313" key="6">
    <source>
        <dbReference type="Proteomes" id="UP000019028"/>
    </source>
</evidence>